<comment type="caution">
    <text evidence="1">The sequence shown here is derived from an EMBL/GenBank/DDBJ whole genome shotgun (WGS) entry which is preliminary data.</text>
</comment>
<reference evidence="1" key="1">
    <citation type="journal article" date="2025" name="Int. J. Syst. Evol. Microbiol.">
        <title>Inconstantimicrobium mannanitabidum sp. nov., a novel member of the family Clostridiaceae isolated from anoxic soil under the treatment of reductive soil disinfestation.</title>
        <authorList>
            <person name="Ueki A."/>
            <person name="Tonouchi A."/>
            <person name="Honma S."/>
            <person name="Kaku N."/>
            <person name="Ueki K."/>
        </authorList>
    </citation>
    <scope>NUCLEOTIDE SEQUENCE</scope>
    <source>
        <strain evidence="1">TW13</strain>
    </source>
</reference>
<protein>
    <submittedName>
        <fullName evidence="1">Peptidase U35</fullName>
    </submittedName>
</protein>
<proteinExistence type="predicted"/>
<sequence length="199" mass="22889">MRIEIREDSVLIAGYVNAVERDSRALSSPQGSFVEQVRSGVWQNAINKNPDIAVLLNHDWNRKLGSTKDNLKLKEDNIGLYAEARIYDKDVIQKAKDKKLSGWSFGFKANKQSWGKSDAGTERRYLDDVDLFEVSILDDTRTPAYYGTSVEARDNEEICIEQRFVKDEIEIITADTKEEEKREDETELKLKLLNLELEL</sequence>
<dbReference type="Proteomes" id="UP001058074">
    <property type="component" value="Unassembled WGS sequence"/>
</dbReference>
<dbReference type="EMBL" id="BROD01000001">
    <property type="protein sequence ID" value="GKX65643.1"/>
    <property type="molecule type" value="Genomic_DNA"/>
</dbReference>
<evidence type="ECO:0000313" key="2">
    <source>
        <dbReference type="Proteomes" id="UP001058074"/>
    </source>
</evidence>
<accession>A0ACB5R8X1</accession>
<organism evidence="1 2">
    <name type="scientific">Inconstantimicrobium mannanitabidum</name>
    <dbReference type="NCBI Taxonomy" id="1604901"/>
    <lineage>
        <taxon>Bacteria</taxon>
        <taxon>Bacillati</taxon>
        <taxon>Bacillota</taxon>
        <taxon>Clostridia</taxon>
        <taxon>Eubacteriales</taxon>
        <taxon>Clostridiaceae</taxon>
        <taxon>Inconstantimicrobium</taxon>
    </lineage>
</organism>
<keyword evidence="2" id="KW-1185">Reference proteome</keyword>
<name>A0ACB5R8X1_9CLOT</name>
<evidence type="ECO:0000313" key="1">
    <source>
        <dbReference type="EMBL" id="GKX65643.1"/>
    </source>
</evidence>
<gene>
    <name evidence="1" type="ORF">rsdtw13_09010</name>
</gene>